<dbReference type="InterPro" id="IPR036388">
    <property type="entry name" value="WH-like_DNA-bd_sf"/>
</dbReference>
<keyword evidence="3" id="KW-0238">DNA-binding</keyword>
<dbReference type="SUPFAM" id="SSF46785">
    <property type="entry name" value="Winged helix' DNA-binding domain"/>
    <property type="match status" value="1"/>
</dbReference>
<organism evidence="6 7">
    <name type="scientific">Sinisalibacter lacisalsi</name>
    <dbReference type="NCBI Taxonomy" id="1526570"/>
    <lineage>
        <taxon>Bacteria</taxon>
        <taxon>Pseudomonadati</taxon>
        <taxon>Pseudomonadota</taxon>
        <taxon>Alphaproteobacteria</taxon>
        <taxon>Rhodobacterales</taxon>
        <taxon>Roseobacteraceae</taxon>
        <taxon>Sinisalibacter</taxon>
    </lineage>
</organism>
<evidence type="ECO:0000313" key="7">
    <source>
        <dbReference type="Proteomes" id="UP000617355"/>
    </source>
</evidence>
<dbReference type="Gene3D" id="1.10.10.10">
    <property type="entry name" value="Winged helix-like DNA-binding domain superfamily/Winged helix DNA-binding domain"/>
    <property type="match status" value="1"/>
</dbReference>
<dbReference type="Proteomes" id="UP000617355">
    <property type="component" value="Unassembled WGS sequence"/>
</dbReference>
<evidence type="ECO:0000256" key="3">
    <source>
        <dbReference type="ARBA" id="ARBA00023125"/>
    </source>
</evidence>
<comment type="caution">
    <text evidence="6">The sequence shown here is derived from an EMBL/GenBank/DDBJ whole genome shotgun (WGS) entry which is preliminary data.</text>
</comment>
<reference evidence="7" key="1">
    <citation type="journal article" date="2019" name="Int. J. Syst. Evol. Microbiol.">
        <title>The Global Catalogue of Microorganisms (GCM) 10K type strain sequencing project: providing services to taxonomists for standard genome sequencing and annotation.</title>
        <authorList>
            <consortium name="The Broad Institute Genomics Platform"/>
            <consortium name="The Broad Institute Genome Sequencing Center for Infectious Disease"/>
            <person name="Wu L."/>
            <person name="Ma J."/>
        </authorList>
    </citation>
    <scope>NUCLEOTIDE SEQUENCE [LARGE SCALE GENOMIC DNA]</scope>
    <source>
        <strain evidence="7">CGMCC 1.12922</strain>
    </source>
</reference>
<protein>
    <recommendedName>
        <fullName evidence="5">HTH lysR-type domain-containing protein</fullName>
    </recommendedName>
</protein>
<sequence>MIEARSGLRMVSDAAGPAQGEFVRQRDVREQMKVSLRQLEILQAIAVAGSISRATRRLGMSQPSISQQLAKMEEVLGAQLFVRGRNPRTELTPAGEFWADAASRILTSVDAAETLHQDLFDERGLNLSFGTTPSLTGRFTELVARIAVSIRPFSRFDLVWAINSYELIELLMTHRINVAVLSSESVAAHRSSLNLLPLYEDKIVWAVPDSIPEEMIRDCLAEGSAPNQCESLQRYADLDGIAPWFGKTRNWYRGVLPFAQPYFGCMTHESAVQIVAAGLATCHTPISLIPNLSASVRERVRFYEVEESAREVMLAMPKHLASVRPFSDFAEQLATSVRKEYSSPDLEIRPLPLPDGARAGL</sequence>
<dbReference type="Pfam" id="PF00126">
    <property type="entry name" value="HTH_1"/>
    <property type="match status" value="1"/>
</dbReference>
<keyword evidence="2" id="KW-0805">Transcription regulation</keyword>
<evidence type="ECO:0000256" key="4">
    <source>
        <dbReference type="ARBA" id="ARBA00023163"/>
    </source>
</evidence>
<comment type="similarity">
    <text evidence="1">Belongs to the LysR transcriptional regulatory family.</text>
</comment>
<dbReference type="PROSITE" id="PS50931">
    <property type="entry name" value="HTH_LYSR"/>
    <property type="match status" value="1"/>
</dbReference>
<accession>A0ABQ1QU98</accession>
<keyword evidence="4" id="KW-0804">Transcription</keyword>
<gene>
    <name evidence="6" type="ORF">GCM10011358_27120</name>
</gene>
<dbReference type="SUPFAM" id="SSF53850">
    <property type="entry name" value="Periplasmic binding protein-like II"/>
    <property type="match status" value="1"/>
</dbReference>
<dbReference type="InterPro" id="IPR000847">
    <property type="entry name" value="LysR_HTH_N"/>
</dbReference>
<name>A0ABQ1QU98_9RHOB</name>
<dbReference type="InterPro" id="IPR036390">
    <property type="entry name" value="WH_DNA-bd_sf"/>
</dbReference>
<proteinExistence type="inferred from homology"/>
<evidence type="ECO:0000259" key="5">
    <source>
        <dbReference type="PROSITE" id="PS50931"/>
    </source>
</evidence>
<dbReference type="EMBL" id="BMGI01000004">
    <property type="protein sequence ID" value="GGD41821.1"/>
    <property type="molecule type" value="Genomic_DNA"/>
</dbReference>
<evidence type="ECO:0000256" key="2">
    <source>
        <dbReference type="ARBA" id="ARBA00023015"/>
    </source>
</evidence>
<evidence type="ECO:0000256" key="1">
    <source>
        <dbReference type="ARBA" id="ARBA00009437"/>
    </source>
</evidence>
<dbReference type="PANTHER" id="PTHR30346:SF17">
    <property type="entry name" value="LYSR FAMILY TRANSCRIPTIONAL REGULATOR"/>
    <property type="match status" value="1"/>
</dbReference>
<feature type="domain" description="HTH lysR-type" evidence="5">
    <location>
        <begin position="34"/>
        <end position="92"/>
    </location>
</feature>
<keyword evidence="7" id="KW-1185">Reference proteome</keyword>
<dbReference type="PANTHER" id="PTHR30346">
    <property type="entry name" value="TRANSCRIPTIONAL DUAL REGULATOR HCAR-RELATED"/>
    <property type="match status" value="1"/>
</dbReference>
<dbReference type="PRINTS" id="PR00039">
    <property type="entry name" value="HTHLYSR"/>
</dbReference>
<evidence type="ECO:0000313" key="6">
    <source>
        <dbReference type="EMBL" id="GGD41821.1"/>
    </source>
</evidence>